<dbReference type="InterPro" id="IPR003607">
    <property type="entry name" value="HD/PDEase_dom"/>
</dbReference>
<dbReference type="Gene3D" id="1.10.3210.10">
    <property type="entry name" value="Hypothetical protein af1432"/>
    <property type="match status" value="1"/>
</dbReference>
<proteinExistence type="predicted"/>
<accession>A0A8S5RY74</accession>
<evidence type="ECO:0000259" key="1">
    <source>
        <dbReference type="SMART" id="SM00471"/>
    </source>
</evidence>
<dbReference type="CDD" id="cd00077">
    <property type="entry name" value="HDc"/>
    <property type="match status" value="1"/>
</dbReference>
<protein>
    <submittedName>
        <fullName evidence="2">Metal dependent phosphohydrolases with conserved 'HD' motif</fullName>
    </submittedName>
</protein>
<dbReference type="SUPFAM" id="SSF109604">
    <property type="entry name" value="HD-domain/PDEase-like"/>
    <property type="match status" value="1"/>
</dbReference>
<feature type="domain" description="HD/PDEase" evidence="1">
    <location>
        <begin position="34"/>
        <end position="159"/>
    </location>
</feature>
<organism evidence="2">
    <name type="scientific">Myoviridae sp. ctNQV2</name>
    <dbReference type="NCBI Taxonomy" id="2827683"/>
    <lineage>
        <taxon>Viruses</taxon>
        <taxon>Duplodnaviria</taxon>
        <taxon>Heunggongvirae</taxon>
        <taxon>Uroviricota</taxon>
        <taxon>Caudoviricetes</taxon>
    </lineage>
</organism>
<dbReference type="EMBL" id="BK032510">
    <property type="protein sequence ID" value="DAF43624.1"/>
    <property type="molecule type" value="Genomic_DNA"/>
</dbReference>
<sequence length="219" mass="25726">MNENEMLNYIEKYNLQKCLKVVLKQSISLESAVNPYHNNLHALCVFYNAMKIIDDINEKQTVISWEQARVLGIACLFHDCGHDGGKFNLCDEDNVKIAIKKAQEYLNEYDDSKSFDAVKILIEATEFPYKLEPFNILEEIIRDADLMMIFEPNLIYQMVCGIWKEYIQKGNFCELDEVIEWCIGFYSDVNYYTNYAKRMKETKLSYSIEKLEKLINILT</sequence>
<dbReference type="SMART" id="SM00471">
    <property type="entry name" value="HDc"/>
    <property type="match status" value="1"/>
</dbReference>
<name>A0A8S5RY74_9CAUD</name>
<evidence type="ECO:0000313" key="2">
    <source>
        <dbReference type="EMBL" id="DAF43624.1"/>
    </source>
</evidence>
<reference evidence="2" key="1">
    <citation type="journal article" date="2021" name="Proc. Natl. Acad. Sci. U.S.A.">
        <title>A Catalog of Tens of Thousands of Viruses from Human Metagenomes Reveals Hidden Associations with Chronic Diseases.</title>
        <authorList>
            <person name="Tisza M.J."/>
            <person name="Buck C.B."/>
        </authorList>
    </citation>
    <scope>NUCLEOTIDE SEQUENCE</scope>
    <source>
        <strain evidence="2">CtNQV2</strain>
    </source>
</reference>